<dbReference type="GO" id="GO:0046047">
    <property type="term" value="P:TTP catabolic process"/>
    <property type="evidence" value="ECO:0007669"/>
    <property type="project" value="TreeGrafter"/>
</dbReference>
<dbReference type="Pfam" id="PF03819">
    <property type="entry name" value="MazG"/>
    <property type="match status" value="2"/>
</dbReference>
<gene>
    <name evidence="6" type="ORF">LX80_00535</name>
</gene>
<dbReference type="GO" id="GO:0046061">
    <property type="term" value="P:dATP catabolic process"/>
    <property type="evidence" value="ECO:0007669"/>
    <property type="project" value="TreeGrafter"/>
</dbReference>
<protein>
    <recommendedName>
        <fullName evidence="4">Nucleoside triphosphate pyrophosphohydrolase</fullName>
        <ecNumber evidence="3">3.6.1.8</ecNumber>
    </recommendedName>
</protein>
<keyword evidence="6" id="KW-0378">Hydrolase</keyword>
<evidence type="ECO:0000256" key="4">
    <source>
        <dbReference type="ARBA" id="ARBA00074799"/>
    </source>
</evidence>
<dbReference type="NCBIfam" id="TIGR00444">
    <property type="entry name" value="mazG"/>
    <property type="match status" value="1"/>
</dbReference>
<dbReference type="GO" id="GO:0006950">
    <property type="term" value="P:response to stress"/>
    <property type="evidence" value="ECO:0007669"/>
    <property type="project" value="UniProtKB-ARBA"/>
</dbReference>
<dbReference type="RefSeq" id="WP_111293467.1">
    <property type="nucleotide sequence ID" value="NZ_QKZV01000001.1"/>
</dbReference>
<name>A0A2W7SGK9_9BACT</name>
<dbReference type="GO" id="GO:0046052">
    <property type="term" value="P:UTP catabolic process"/>
    <property type="evidence" value="ECO:0007669"/>
    <property type="project" value="TreeGrafter"/>
</dbReference>
<evidence type="ECO:0000259" key="5">
    <source>
        <dbReference type="Pfam" id="PF03819"/>
    </source>
</evidence>
<feature type="domain" description="NTP pyrophosphohydrolase MazG-like" evidence="5">
    <location>
        <begin position="27"/>
        <end position="99"/>
    </location>
</feature>
<dbReference type="EMBL" id="QKZV01000001">
    <property type="protein sequence ID" value="PZX66037.1"/>
    <property type="molecule type" value="Genomic_DNA"/>
</dbReference>
<dbReference type="SUPFAM" id="SSF101386">
    <property type="entry name" value="all-alpha NTP pyrophosphatases"/>
    <property type="match status" value="2"/>
</dbReference>
<dbReference type="InterPro" id="IPR011551">
    <property type="entry name" value="NTP_PyrPHydrolase_MazG"/>
</dbReference>
<comment type="catalytic activity">
    <reaction evidence="1">
        <text>ATP + H2O = AMP + diphosphate + H(+)</text>
        <dbReference type="Rhea" id="RHEA:14245"/>
        <dbReference type="ChEBI" id="CHEBI:15377"/>
        <dbReference type="ChEBI" id="CHEBI:15378"/>
        <dbReference type="ChEBI" id="CHEBI:30616"/>
        <dbReference type="ChEBI" id="CHEBI:33019"/>
        <dbReference type="ChEBI" id="CHEBI:456215"/>
        <dbReference type="EC" id="3.6.1.8"/>
    </reaction>
</comment>
<dbReference type="Proteomes" id="UP000249720">
    <property type="component" value="Unassembled WGS sequence"/>
</dbReference>
<dbReference type="InterPro" id="IPR004518">
    <property type="entry name" value="MazG-like_dom"/>
</dbReference>
<dbReference type="PANTHER" id="PTHR30522:SF0">
    <property type="entry name" value="NUCLEOSIDE TRIPHOSPHATE PYROPHOSPHOHYDROLASE"/>
    <property type="match status" value="1"/>
</dbReference>
<dbReference type="InterPro" id="IPR048011">
    <property type="entry name" value="NTP-PPase_MazG-like_C"/>
</dbReference>
<evidence type="ECO:0000256" key="3">
    <source>
        <dbReference type="ARBA" id="ARBA00066372"/>
    </source>
</evidence>
<evidence type="ECO:0000256" key="1">
    <source>
        <dbReference type="ARBA" id="ARBA00052141"/>
    </source>
</evidence>
<dbReference type="NCBIfam" id="NF007113">
    <property type="entry name" value="PRK09562.1"/>
    <property type="match status" value="1"/>
</dbReference>
<dbReference type="InterPro" id="IPR048015">
    <property type="entry name" value="NTP-PPase_MazG-like_N"/>
</dbReference>
<feature type="domain" description="NTP pyrophosphohydrolase MazG-like" evidence="5">
    <location>
        <begin position="159"/>
        <end position="221"/>
    </location>
</feature>
<dbReference type="FunFam" id="1.10.287.1080:FF:000003">
    <property type="entry name" value="Nucleoside triphosphate pyrophosphohydrolase"/>
    <property type="match status" value="1"/>
</dbReference>
<comment type="similarity">
    <text evidence="2">Belongs to the nucleoside triphosphate pyrophosphohydrolase family.</text>
</comment>
<evidence type="ECO:0000313" key="7">
    <source>
        <dbReference type="Proteomes" id="UP000249720"/>
    </source>
</evidence>
<reference evidence="6 7" key="1">
    <citation type="submission" date="2018-06" db="EMBL/GenBank/DDBJ databases">
        <title>Genomic Encyclopedia of Archaeal and Bacterial Type Strains, Phase II (KMG-II): from individual species to whole genera.</title>
        <authorList>
            <person name="Goeker M."/>
        </authorList>
    </citation>
    <scope>NUCLEOTIDE SEQUENCE [LARGE SCALE GENOMIC DNA]</scope>
    <source>
        <strain evidence="6 7">DSM 23241</strain>
    </source>
</reference>
<accession>A0A2W7SGK9</accession>
<dbReference type="GO" id="GO:0006203">
    <property type="term" value="P:dGTP catabolic process"/>
    <property type="evidence" value="ECO:0007669"/>
    <property type="project" value="TreeGrafter"/>
</dbReference>
<dbReference type="AlphaFoldDB" id="A0A2W7SGK9"/>
<organism evidence="6 7">
    <name type="scientific">Hydrotalea sandarakina</name>
    <dbReference type="NCBI Taxonomy" id="1004304"/>
    <lineage>
        <taxon>Bacteria</taxon>
        <taxon>Pseudomonadati</taxon>
        <taxon>Bacteroidota</taxon>
        <taxon>Chitinophagia</taxon>
        <taxon>Chitinophagales</taxon>
        <taxon>Chitinophagaceae</taxon>
        <taxon>Hydrotalea</taxon>
    </lineage>
</organism>
<dbReference type="FunFam" id="1.10.287.1080:FF:000001">
    <property type="entry name" value="Nucleoside triphosphate pyrophosphohydrolase"/>
    <property type="match status" value="1"/>
</dbReference>
<comment type="caution">
    <text evidence="6">The sequence shown here is derived from an EMBL/GenBank/DDBJ whole genome shotgun (WGS) entry which is preliminary data.</text>
</comment>
<dbReference type="CDD" id="cd11529">
    <property type="entry name" value="NTP-PPase_MazG_Cterm"/>
    <property type="match status" value="1"/>
</dbReference>
<dbReference type="EC" id="3.6.1.8" evidence="3"/>
<dbReference type="CDD" id="cd11528">
    <property type="entry name" value="NTP-PPase_MazG_Nterm"/>
    <property type="match status" value="1"/>
</dbReference>
<sequence length="259" mass="29999">MPKDVDFKKLVTIMDELREKCPWDKKQTLASLKPMTIEETYELGDALDAQNWKDIKEELGDLLLHIVFYSKIAAENNAFTINDVIEGICEKLILRHPHVYGNITVKDDEEVKKNWEQIKLKEGKTSVLSGIPKTMPALAKATRIQEKVKQVGFEWDEIESVWEKISEETNELKQAIQFNSNKEVEEELGDVLFSWVNLARFLNIDAESALEKTNQKFIQRFKLMENMAAERNLQLANLTLAEMDELWNIAKMQIKNEPS</sequence>
<dbReference type="GO" id="GO:0046081">
    <property type="term" value="P:dUTP catabolic process"/>
    <property type="evidence" value="ECO:0007669"/>
    <property type="project" value="TreeGrafter"/>
</dbReference>
<keyword evidence="7" id="KW-1185">Reference proteome</keyword>
<dbReference type="GO" id="GO:0047693">
    <property type="term" value="F:ATP diphosphatase activity"/>
    <property type="evidence" value="ECO:0007669"/>
    <property type="project" value="UniProtKB-EC"/>
</dbReference>
<proteinExistence type="inferred from homology"/>
<dbReference type="GO" id="GO:0046076">
    <property type="term" value="P:dTTP catabolic process"/>
    <property type="evidence" value="ECO:0007669"/>
    <property type="project" value="TreeGrafter"/>
</dbReference>
<evidence type="ECO:0000313" key="6">
    <source>
        <dbReference type="EMBL" id="PZX66037.1"/>
    </source>
</evidence>
<dbReference type="Gene3D" id="1.10.287.1080">
    <property type="entry name" value="MazG-like"/>
    <property type="match status" value="2"/>
</dbReference>
<evidence type="ECO:0000256" key="2">
    <source>
        <dbReference type="ARBA" id="ARBA00061115"/>
    </source>
</evidence>
<dbReference type="PANTHER" id="PTHR30522">
    <property type="entry name" value="NUCLEOSIDE TRIPHOSPHATE PYROPHOSPHOHYDROLASE"/>
    <property type="match status" value="1"/>
</dbReference>
<dbReference type="OrthoDB" id="9808939at2"/>